<evidence type="ECO:0000256" key="2">
    <source>
        <dbReference type="ARBA" id="ARBA00023069"/>
    </source>
</evidence>
<dbReference type="Pfam" id="PF23387">
    <property type="entry name" value="TPR_IFT80_172"/>
    <property type="match status" value="1"/>
</dbReference>
<keyword evidence="3" id="KW-0966">Cell projection</keyword>
<evidence type="ECO:0000313" key="7">
    <source>
        <dbReference type="EMBL" id="CEO95450.1"/>
    </source>
</evidence>
<keyword evidence="9" id="KW-1185">Reference proteome</keyword>
<dbReference type="InterPro" id="IPR015943">
    <property type="entry name" value="WD40/YVTN_repeat-like_dom_sf"/>
</dbReference>
<feature type="domain" description="IFT80 second beta-propeller" evidence="5">
    <location>
        <begin position="323"/>
        <end position="612"/>
    </location>
</feature>
<dbReference type="GO" id="GO:0060271">
    <property type="term" value="P:cilium assembly"/>
    <property type="evidence" value="ECO:0007669"/>
    <property type="project" value="TreeGrafter"/>
</dbReference>
<accession>A0A0G4IK21</accession>
<evidence type="ECO:0000256" key="3">
    <source>
        <dbReference type="ARBA" id="ARBA00023273"/>
    </source>
</evidence>
<dbReference type="PROSITE" id="PS50082">
    <property type="entry name" value="WD_REPEATS_2"/>
    <property type="match status" value="1"/>
</dbReference>
<dbReference type="OrthoDB" id="408728at2759"/>
<evidence type="ECO:0000313" key="10">
    <source>
        <dbReference type="Proteomes" id="UP000290189"/>
    </source>
</evidence>
<comment type="subcellular location">
    <subcellularLocation>
        <location evidence="1">Cell projection</location>
        <location evidence="1">Cilium</location>
    </subcellularLocation>
</comment>
<evidence type="ECO:0000259" key="6">
    <source>
        <dbReference type="Pfam" id="PF23387"/>
    </source>
</evidence>
<dbReference type="Proteomes" id="UP000290189">
    <property type="component" value="Unassembled WGS sequence"/>
</dbReference>
<sequence>MISTERSLTGGGCDALPKEVAPAPVRFAAMRLKLHESTDRGRHQDIVVGVDWTSANELLSVSDDRRLLRWSIDGGLLNEVMSGIDPYVTDIHCQTQPGQMVALAQSNGQFLIASIATGKVEVTAPTQHQGSISCIRWNSDGSAIVTAGEDGKVLQWSRSGNLRARLVQCDTSIYCTAWSPDNQSILYATGPFLVIKPLRVDDKPRKWRAGAGLVLAIDWSPINNLIVVGGESCRYSVFDCHGRSLYVSKPMESSVTAVKWAPNGAMFAVAALDTLLLCDQSGWAYSRDSPATGSILSLAWTTDGTHLAGACVTGDVLFGQVVDRAVQWRHLEATLNDHNQVIVSNALVDVGGKAFEQLEFSDRVIELAIGWRHLVVATTRHIYSYHVDAFSTPNIFDIKGGAAIHLIHVAERFFVVVGAAAVGIRVYSYEGRELCAVKVPGLQTEYIKANSLAISPDAIAIVDRAKAGKSILFLDVSTGAPLSKPIACAEPAVTISLSQCGLPSDRKIAWVDANADLWISAIHNARPVKLGTLASSVQWNTDNDSLAAVIDTRLRVWHYPNVIFVDRDLVEQTTETIEEGFGRHSELVEFTGARCTVRRRDGASVAVSASPYPAMLFAMTTTGQWATATRLARLVNETIVWASLASMAIHGRDLDTAEECLAAIDAIDKLQNIQMIKTLPSKALRDAELALFRRRPGEAEQILLGSNLLFRAIKLNLRLYNWERALQLAQNASGRHLDLVVGARQKYLERFNQQETIDAFLKVAPSVRVDWAAIDQEKQRQVEQERAARS</sequence>
<reference evidence="8 10" key="2">
    <citation type="submission" date="2018-03" db="EMBL/GenBank/DDBJ databases">
        <authorList>
            <person name="Fogelqvist J."/>
        </authorList>
    </citation>
    <scope>NUCLEOTIDE SEQUENCE [LARGE SCALE GENOMIC DNA]</scope>
</reference>
<evidence type="ECO:0000313" key="9">
    <source>
        <dbReference type="Proteomes" id="UP000039324"/>
    </source>
</evidence>
<name>A0A0G4IK21_PLABS</name>
<dbReference type="AlphaFoldDB" id="A0A0G4IK21"/>
<gene>
    <name evidence="7" type="ORF">PBRA_004176</name>
    <name evidence="8" type="ORF">PLBR_LOCUS7539</name>
</gene>
<geneLocation type="mitochondrion" evidence="8"/>
<protein>
    <submittedName>
        <fullName evidence="7">Uncharacterized protein</fullName>
    </submittedName>
</protein>
<dbReference type="PROSITE" id="PS50294">
    <property type="entry name" value="WD_REPEATS_REGION"/>
    <property type="match status" value="1"/>
</dbReference>
<keyword evidence="8" id="KW-0496">Mitochondrion</keyword>
<dbReference type="InterPro" id="IPR056456">
    <property type="entry name" value="Beta-prop_IFT80_2nd"/>
</dbReference>
<dbReference type="Pfam" id="PF23335">
    <property type="entry name" value="Beta-prop_IFT80_2nd"/>
    <property type="match status" value="1"/>
</dbReference>
<dbReference type="InterPro" id="IPR036322">
    <property type="entry name" value="WD40_repeat_dom_sf"/>
</dbReference>
<dbReference type="STRING" id="37360.A0A0G4IK21"/>
<dbReference type="SUPFAM" id="SSF50978">
    <property type="entry name" value="WD40 repeat-like"/>
    <property type="match status" value="2"/>
</dbReference>
<keyword evidence="4" id="KW-0853">WD repeat</keyword>
<organism evidence="7 9">
    <name type="scientific">Plasmodiophora brassicae</name>
    <name type="common">Clubroot disease agent</name>
    <dbReference type="NCBI Taxonomy" id="37360"/>
    <lineage>
        <taxon>Eukaryota</taxon>
        <taxon>Sar</taxon>
        <taxon>Rhizaria</taxon>
        <taxon>Endomyxa</taxon>
        <taxon>Phytomyxea</taxon>
        <taxon>Plasmodiophorida</taxon>
        <taxon>Plasmodiophoridae</taxon>
        <taxon>Plasmodiophora</taxon>
    </lineage>
</organism>
<dbReference type="GO" id="GO:0030992">
    <property type="term" value="C:intraciliary transport particle B"/>
    <property type="evidence" value="ECO:0007669"/>
    <property type="project" value="TreeGrafter"/>
</dbReference>
<dbReference type="OMA" id="WDAQGAN"/>
<evidence type="ECO:0000313" key="8">
    <source>
        <dbReference type="EMBL" id="SPR00324.1"/>
    </source>
</evidence>
<reference evidence="7 9" key="1">
    <citation type="submission" date="2015-02" db="EMBL/GenBank/DDBJ databases">
        <authorList>
            <person name="Chooi Y.-H."/>
        </authorList>
    </citation>
    <scope>NUCLEOTIDE SEQUENCE [LARGE SCALE GENOMIC DNA]</scope>
    <source>
        <strain evidence="7">E3</strain>
    </source>
</reference>
<evidence type="ECO:0000256" key="4">
    <source>
        <dbReference type="PROSITE-ProRule" id="PRU00221"/>
    </source>
</evidence>
<dbReference type="EMBL" id="OVEO01000014">
    <property type="protein sequence ID" value="SPR00324.1"/>
    <property type="molecule type" value="Genomic_DNA"/>
</dbReference>
<dbReference type="Gene3D" id="2.130.10.10">
    <property type="entry name" value="YVTN repeat-like/Quinoprotein amine dehydrogenase"/>
    <property type="match status" value="2"/>
</dbReference>
<dbReference type="Proteomes" id="UP000039324">
    <property type="component" value="Unassembled WGS sequence"/>
</dbReference>
<proteinExistence type="predicted"/>
<dbReference type="PANTHER" id="PTHR24098">
    <property type="entry name" value="OUTER SEGMENT 5"/>
    <property type="match status" value="1"/>
</dbReference>
<dbReference type="PANTHER" id="PTHR24098:SF0">
    <property type="entry name" value="OUTER SEGMENT 5"/>
    <property type="match status" value="1"/>
</dbReference>
<evidence type="ECO:0000256" key="1">
    <source>
        <dbReference type="ARBA" id="ARBA00004138"/>
    </source>
</evidence>
<evidence type="ECO:0000259" key="5">
    <source>
        <dbReference type="Pfam" id="PF23335"/>
    </source>
</evidence>
<keyword evidence="2" id="KW-0969">Cilium</keyword>
<dbReference type="Pfam" id="PF00400">
    <property type="entry name" value="WD40"/>
    <property type="match status" value="1"/>
</dbReference>
<feature type="domain" description="IFT80/172/WDR35 TPR" evidence="6">
    <location>
        <begin position="640"/>
        <end position="786"/>
    </location>
</feature>
<dbReference type="GO" id="GO:0005929">
    <property type="term" value="C:cilium"/>
    <property type="evidence" value="ECO:0007669"/>
    <property type="project" value="UniProtKB-SubCell"/>
</dbReference>
<feature type="repeat" description="WD" evidence="4">
    <location>
        <begin position="125"/>
        <end position="157"/>
    </location>
</feature>
<dbReference type="SMART" id="SM00320">
    <property type="entry name" value="WD40"/>
    <property type="match status" value="6"/>
</dbReference>
<dbReference type="InterPro" id="IPR056157">
    <property type="entry name" value="TPR_IFT80_172_dom"/>
</dbReference>
<dbReference type="InterPro" id="IPR001680">
    <property type="entry name" value="WD40_rpt"/>
</dbReference>
<dbReference type="EMBL" id="CDSF01000024">
    <property type="protein sequence ID" value="CEO95450.1"/>
    <property type="molecule type" value="Genomic_DNA"/>
</dbReference>